<reference evidence="2" key="1">
    <citation type="submission" date="2021-02" db="EMBL/GenBank/DDBJ databases">
        <title>Psilocybe cubensis genome.</title>
        <authorList>
            <person name="Mckernan K.J."/>
            <person name="Crawford S."/>
            <person name="Trippe A."/>
            <person name="Kane L.T."/>
            <person name="Mclaughlin S."/>
        </authorList>
    </citation>
    <scope>NUCLEOTIDE SEQUENCE [LARGE SCALE GENOMIC DNA]</scope>
    <source>
        <strain evidence="2">MGC-MH-2018</strain>
    </source>
</reference>
<dbReference type="AlphaFoldDB" id="A0A8H8CNH3"/>
<dbReference type="InterPro" id="IPR001810">
    <property type="entry name" value="F-box_dom"/>
</dbReference>
<dbReference type="CDD" id="cd09917">
    <property type="entry name" value="F-box_SF"/>
    <property type="match status" value="1"/>
</dbReference>
<evidence type="ECO:0000259" key="1">
    <source>
        <dbReference type="Pfam" id="PF00646"/>
    </source>
</evidence>
<name>A0A8H8CNH3_PSICU</name>
<dbReference type="EMBL" id="JAFIQS010000003">
    <property type="protein sequence ID" value="KAG5171921.1"/>
    <property type="molecule type" value="Genomic_DNA"/>
</dbReference>
<organism evidence="2">
    <name type="scientific">Psilocybe cubensis</name>
    <name type="common">Psychedelic mushroom</name>
    <name type="synonym">Stropharia cubensis</name>
    <dbReference type="NCBI Taxonomy" id="181762"/>
    <lineage>
        <taxon>Eukaryota</taxon>
        <taxon>Fungi</taxon>
        <taxon>Dikarya</taxon>
        <taxon>Basidiomycota</taxon>
        <taxon>Agaricomycotina</taxon>
        <taxon>Agaricomycetes</taxon>
        <taxon>Agaricomycetidae</taxon>
        <taxon>Agaricales</taxon>
        <taxon>Agaricineae</taxon>
        <taxon>Strophariaceae</taxon>
        <taxon>Psilocybe</taxon>
    </lineage>
</organism>
<evidence type="ECO:0000313" key="2">
    <source>
        <dbReference type="EMBL" id="KAG5171921.1"/>
    </source>
</evidence>
<dbReference type="SUPFAM" id="SSF81383">
    <property type="entry name" value="F-box domain"/>
    <property type="match status" value="1"/>
</dbReference>
<comment type="caution">
    <text evidence="2">The sequence shown here is derived from an EMBL/GenBank/DDBJ whole genome shotgun (WGS) entry which is preliminary data.</text>
</comment>
<dbReference type="Pfam" id="PF00646">
    <property type="entry name" value="F-box"/>
    <property type="match status" value="1"/>
</dbReference>
<protein>
    <recommendedName>
        <fullName evidence="1">F-box domain-containing protein</fullName>
    </recommendedName>
</protein>
<accession>A0A8H8CNH3</accession>
<gene>
    <name evidence="2" type="ORF">JR316_004010</name>
</gene>
<feature type="domain" description="F-box" evidence="1">
    <location>
        <begin position="12"/>
        <end position="52"/>
    </location>
</feature>
<dbReference type="InterPro" id="IPR036047">
    <property type="entry name" value="F-box-like_dom_sf"/>
</dbReference>
<proteinExistence type="predicted"/>
<sequence>MLSLQTNLNPDLERLPREIWLECFSHVGFSDHKSIIQTCHYFYSLCLHLVFKKVSCSLSPPGPLSSLNLEDQVNRLLDNVEALAYSEKHAPLVTDLTVLYCDRYPGWRTAKTAVKIFDNILHPRLVSRFLDLLPRFENLRVLHIDCGSNLDVEVLNTLSRMSELDILNFTSVSFGASTLSQGLRLKARKLKINNPWSALLEEYDPTESTGILDIFSGEQLEHLTLLSTTYCPEILRSLTDQSNCTRLRFLCLDIQVKDTSVLIPFLVSCPEIETIDFTLRIPPSDSYGVPVPDTIPSYLQLPDSALGNLRSISGPADMIVAFVPGRPIQDVTIKCERGHCGLYVGRYAPLGPALACLSQSTLPIKNLVVEADASEKNLINVITSNLPDLSLLQLHLQNRQVPKQRLSDSITGRLLQIANEMDDDVEPIGYYSKFMWDFVRDIKYMRIIHNIVLQKTYLPPNLEVLNIKNHPFSCFENTQHIDAKDVSTLGWYNFSAGRNIMGLLSQLYPSLREVTLMAGEDEPGSEAFSWYKPPGGKWCLRQSRRR</sequence>